<comment type="caution">
    <text evidence="2">The sequence shown here is derived from an EMBL/GenBank/DDBJ whole genome shotgun (WGS) entry which is preliminary data.</text>
</comment>
<feature type="compositionally biased region" description="Low complexity" evidence="1">
    <location>
        <begin position="1"/>
        <end position="10"/>
    </location>
</feature>
<keyword evidence="3" id="KW-1185">Reference proteome</keyword>
<dbReference type="PANTHER" id="PTHR47582:SF1">
    <property type="entry name" value="P450, PUTATIVE (EUROFUNG)-RELATED"/>
    <property type="match status" value="1"/>
</dbReference>
<dbReference type="Proteomes" id="UP000076744">
    <property type="component" value="Unassembled WGS sequence"/>
</dbReference>
<evidence type="ECO:0000313" key="2">
    <source>
        <dbReference type="EMBL" id="OAA63822.1"/>
    </source>
</evidence>
<dbReference type="Pfam" id="PF00067">
    <property type="entry name" value="p450"/>
    <property type="match status" value="1"/>
</dbReference>
<dbReference type="Gene3D" id="1.10.630.10">
    <property type="entry name" value="Cytochrome P450"/>
    <property type="match status" value="1"/>
</dbReference>
<organism evidence="2 3">
    <name type="scientific">Cordyceps fumosorosea (strain ARSEF 2679)</name>
    <name type="common">Isaria fumosorosea</name>
    <dbReference type="NCBI Taxonomy" id="1081104"/>
    <lineage>
        <taxon>Eukaryota</taxon>
        <taxon>Fungi</taxon>
        <taxon>Dikarya</taxon>
        <taxon>Ascomycota</taxon>
        <taxon>Pezizomycotina</taxon>
        <taxon>Sordariomycetes</taxon>
        <taxon>Hypocreomycetidae</taxon>
        <taxon>Hypocreales</taxon>
        <taxon>Cordycipitaceae</taxon>
        <taxon>Cordyceps</taxon>
    </lineage>
</organism>
<dbReference type="InterPro" id="IPR001128">
    <property type="entry name" value="Cyt_P450"/>
</dbReference>
<name>A0A162J514_CORFA</name>
<accession>A0A162J514</accession>
<dbReference type="STRING" id="1081104.A0A162J514"/>
<dbReference type="GO" id="GO:0005506">
    <property type="term" value="F:iron ion binding"/>
    <property type="evidence" value="ECO:0007669"/>
    <property type="project" value="InterPro"/>
</dbReference>
<dbReference type="OrthoDB" id="1470350at2759"/>
<dbReference type="InterPro" id="IPR053007">
    <property type="entry name" value="CYP450_monoxygenase_sec-met"/>
</dbReference>
<dbReference type="GO" id="GO:0020037">
    <property type="term" value="F:heme binding"/>
    <property type="evidence" value="ECO:0007669"/>
    <property type="project" value="InterPro"/>
</dbReference>
<dbReference type="GO" id="GO:0016705">
    <property type="term" value="F:oxidoreductase activity, acting on paired donors, with incorporation or reduction of molecular oxygen"/>
    <property type="evidence" value="ECO:0007669"/>
    <property type="project" value="InterPro"/>
</dbReference>
<dbReference type="RefSeq" id="XP_018704471.1">
    <property type="nucleotide sequence ID" value="XM_018848137.1"/>
</dbReference>
<dbReference type="AlphaFoldDB" id="A0A162J514"/>
<dbReference type="PANTHER" id="PTHR47582">
    <property type="entry name" value="P450, PUTATIVE (EUROFUNG)-RELATED"/>
    <property type="match status" value="1"/>
</dbReference>
<gene>
    <name evidence="2" type="ORF">ISF_04531</name>
</gene>
<dbReference type="InterPro" id="IPR036396">
    <property type="entry name" value="Cyt_P450_sf"/>
</dbReference>
<proteinExistence type="predicted"/>
<sequence>MFVSASSSLPQLPPLDPTKTTQRQMPLLLNYSDRMRDLFNRILAVELQTRRRFQRVKSAKVSVSLYAPACRLLARLSSYEYFAYIGSHRGARALNQLNHVMRRLITTGCHHADPYCYTLARATTCVGKKASPLRTYRRHPTTDPIHITKRVLGLDNGTVKLARRNLDPAPGDPRGLLADMHDLVDGSRGPGRYLDALSCEASQELPSSGDRADLLAVIRHMVATGTARHLFGEVNPLSENPELEESFWKFDEGVVLRLFSDPELLERVRGEIKTALAASEEQSGPDMLSIIIARDRCPTLSAVFRECLRIGSENFLVRLLKEDIMLADKYFVKKGAVVQISYGVIHSDRSIWGDDADHFNPG</sequence>
<dbReference type="GO" id="GO:0004497">
    <property type="term" value="F:monooxygenase activity"/>
    <property type="evidence" value="ECO:0007669"/>
    <property type="project" value="InterPro"/>
</dbReference>
<dbReference type="GeneID" id="30020823"/>
<dbReference type="EMBL" id="AZHB01000010">
    <property type="protein sequence ID" value="OAA63822.1"/>
    <property type="molecule type" value="Genomic_DNA"/>
</dbReference>
<evidence type="ECO:0000256" key="1">
    <source>
        <dbReference type="SAM" id="MobiDB-lite"/>
    </source>
</evidence>
<reference evidence="2 3" key="1">
    <citation type="journal article" date="2016" name="Genome Biol. Evol.">
        <title>Divergent and convergent evolution of fungal pathogenicity.</title>
        <authorList>
            <person name="Shang Y."/>
            <person name="Xiao G."/>
            <person name="Zheng P."/>
            <person name="Cen K."/>
            <person name="Zhan S."/>
            <person name="Wang C."/>
        </authorList>
    </citation>
    <scope>NUCLEOTIDE SEQUENCE [LARGE SCALE GENOMIC DNA]</scope>
    <source>
        <strain evidence="2 3">ARSEF 2679</strain>
    </source>
</reference>
<protein>
    <submittedName>
        <fullName evidence="2">Cytochrome P450</fullName>
    </submittedName>
</protein>
<dbReference type="SUPFAM" id="SSF48264">
    <property type="entry name" value="Cytochrome P450"/>
    <property type="match status" value="1"/>
</dbReference>
<evidence type="ECO:0000313" key="3">
    <source>
        <dbReference type="Proteomes" id="UP000076744"/>
    </source>
</evidence>
<feature type="region of interest" description="Disordered" evidence="1">
    <location>
        <begin position="1"/>
        <end position="20"/>
    </location>
</feature>